<dbReference type="NCBIfam" id="NF008277">
    <property type="entry name" value="PRK11055.1"/>
    <property type="match status" value="1"/>
</dbReference>
<dbReference type="GO" id="GO:0004034">
    <property type="term" value="F:aldose 1-epimerase activity"/>
    <property type="evidence" value="ECO:0007669"/>
    <property type="project" value="UniProtKB-EC"/>
</dbReference>
<dbReference type="Pfam" id="PF01263">
    <property type="entry name" value="Aldose_epim"/>
    <property type="match status" value="1"/>
</dbReference>
<evidence type="ECO:0000256" key="1">
    <source>
        <dbReference type="ARBA" id="ARBA00001614"/>
    </source>
</evidence>
<dbReference type="GO" id="GO:0006006">
    <property type="term" value="P:glucose metabolic process"/>
    <property type="evidence" value="ECO:0007669"/>
    <property type="project" value="TreeGrafter"/>
</dbReference>
<dbReference type="AlphaFoldDB" id="A0A371XFM6"/>
<dbReference type="CDD" id="cd09019">
    <property type="entry name" value="galactose_mutarotase_like"/>
    <property type="match status" value="1"/>
</dbReference>
<organism evidence="12 13">
    <name type="scientific">Mesorhizobium denitrificans</name>
    <dbReference type="NCBI Taxonomy" id="2294114"/>
    <lineage>
        <taxon>Bacteria</taxon>
        <taxon>Pseudomonadati</taxon>
        <taxon>Pseudomonadota</taxon>
        <taxon>Alphaproteobacteria</taxon>
        <taxon>Hyphomicrobiales</taxon>
        <taxon>Phyllobacteriaceae</taxon>
        <taxon>Mesorhizobium</taxon>
    </lineage>
</organism>
<dbReference type="PANTHER" id="PTHR10091">
    <property type="entry name" value="ALDOSE-1-EPIMERASE"/>
    <property type="match status" value="1"/>
</dbReference>
<sequence>MIQGERFGTTPDGETVQRFAISGGGLTAQIMTWGAVVQDLHLEGHDAPLVLGFDKFDDYPAHSPYFGAVPGRYANRIGNARFTIDGQLFKTDPNFLGKHTLHGGSMGFGKRNWSVALHGPDFVTLTLHSADGDMGFPGALEASCTYRLKNPGTLSIELNATANEATLCNLTNHSYFNLDDGGASDTLDHHLQIGAAAYLPVDDELIPTGVVQPVAGTAFDFTKPRPIRHTKTGEQFVYDHNFCLASAHGKLRRAAWARGAKSGVEMEMWTTEPGVQFYGGHKVAREQPGLGGRQYGPHAGFCLEAQVWPDAPNRPYFPTAMLRPGETYHHVTEYRFRLDS</sequence>
<protein>
    <recommendedName>
        <fullName evidence="5 8">Aldose 1-epimerase</fullName>
        <ecNumber evidence="4 8">5.1.3.3</ecNumber>
    </recommendedName>
</protein>
<evidence type="ECO:0000256" key="8">
    <source>
        <dbReference type="PIRNR" id="PIRNR005096"/>
    </source>
</evidence>
<keyword evidence="7 8" id="KW-0119">Carbohydrate metabolism</keyword>
<dbReference type="SUPFAM" id="SSF74650">
    <property type="entry name" value="Galactose mutarotase-like"/>
    <property type="match status" value="1"/>
</dbReference>
<evidence type="ECO:0000256" key="11">
    <source>
        <dbReference type="PIRSR" id="PIRSR005096-3"/>
    </source>
</evidence>
<proteinExistence type="inferred from homology"/>
<dbReference type="EMBL" id="QURN01000005">
    <property type="protein sequence ID" value="RFC68029.1"/>
    <property type="molecule type" value="Genomic_DNA"/>
</dbReference>
<evidence type="ECO:0000313" key="12">
    <source>
        <dbReference type="EMBL" id="RFC68029.1"/>
    </source>
</evidence>
<feature type="binding site" evidence="11">
    <location>
        <begin position="75"/>
        <end position="76"/>
    </location>
    <ligand>
        <name>beta-D-galactose</name>
        <dbReference type="ChEBI" id="CHEBI:27667"/>
    </ligand>
</feature>
<dbReference type="InterPro" id="IPR014718">
    <property type="entry name" value="GH-type_carb-bd"/>
</dbReference>
<dbReference type="Gene3D" id="2.70.98.10">
    <property type="match status" value="1"/>
</dbReference>
<dbReference type="InterPro" id="IPR008183">
    <property type="entry name" value="Aldose_1/G6P_1-epimerase"/>
</dbReference>
<feature type="binding site" evidence="11">
    <location>
        <begin position="173"/>
        <end position="175"/>
    </location>
    <ligand>
        <name>beta-D-galactose</name>
        <dbReference type="ChEBI" id="CHEBI:27667"/>
    </ligand>
</feature>
<comment type="catalytic activity">
    <reaction evidence="1 8">
        <text>alpha-D-glucose = beta-D-glucose</text>
        <dbReference type="Rhea" id="RHEA:10264"/>
        <dbReference type="ChEBI" id="CHEBI:15903"/>
        <dbReference type="ChEBI" id="CHEBI:17925"/>
        <dbReference type="EC" id="5.1.3.3"/>
    </reaction>
</comment>
<evidence type="ECO:0000256" key="9">
    <source>
        <dbReference type="PIRSR" id="PIRSR005096-1"/>
    </source>
</evidence>
<evidence type="ECO:0000313" key="13">
    <source>
        <dbReference type="Proteomes" id="UP000262379"/>
    </source>
</evidence>
<keyword evidence="6 8" id="KW-0413">Isomerase</keyword>
<keyword evidence="13" id="KW-1185">Reference proteome</keyword>
<accession>A0A371XFM6</accession>
<feature type="active site" description="Proton acceptor" evidence="9">
    <location>
        <position position="304"/>
    </location>
</feature>
<evidence type="ECO:0000256" key="3">
    <source>
        <dbReference type="ARBA" id="ARBA00006206"/>
    </source>
</evidence>
<dbReference type="Proteomes" id="UP000262379">
    <property type="component" value="Unassembled WGS sequence"/>
</dbReference>
<feature type="binding site" evidence="10">
    <location>
        <position position="239"/>
    </location>
    <ligand>
        <name>beta-D-galactose</name>
        <dbReference type="ChEBI" id="CHEBI:27667"/>
    </ligand>
</feature>
<dbReference type="RefSeq" id="WP_116623170.1">
    <property type="nucleotide sequence ID" value="NZ_QURN01000005.1"/>
</dbReference>
<dbReference type="InterPro" id="IPR011013">
    <property type="entry name" value="Gal_mutarotase_sf_dom"/>
</dbReference>
<reference evidence="13" key="1">
    <citation type="submission" date="2018-08" db="EMBL/GenBank/DDBJ databases">
        <authorList>
            <person name="Im W.T."/>
        </authorList>
    </citation>
    <scope>NUCLEOTIDE SEQUENCE [LARGE SCALE GENOMIC DNA]</scope>
    <source>
        <strain evidence="13">LA-28</strain>
    </source>
</reference>
<dbReference type="InterPro" id="IPR047215">
    <property type="entry name" value="Galactose_mutarotase-like"/>
</dbReference>
<feature type="active site" description="Proton donor" evidence="9">
    <location>
        <position position="173"/>
    </location>
</feature>
<evidence type="ECO:0000256" key="10">
    <source>
        <dbReference type="PIRSR" id="PIRSR005096-2"/>
    </source>
</evidence>
<evidence type="ECO:0000256" key="6">
    <source>
        <dbReference type="ARBA" id="ARBA00023235"/>
    </source>
</evidence>
<dbReference type="InterPro" id="IPR015443">
    <property type="entry name" value="Aldose_1-epimerase"/>
</dbReference>
<comment type="similarity">
    <text evidence="3 8">Belongs to the aldose epimerase family.</text>
</comment>
<dbReference type="GO" id="GO:0033499">
    <property type="term" value="P:galactose catabolic process via UDP-galactose, Leloir pathway"/>
    <property type="evidence" value="ECO:0007669"/>
    <property type="project" value="TreeGrafter"/>
</dbReference>
<comment type="pathway">
    <text evidence="2 8">Carbohydrate metabolism; hexose metabolism.</text>
</comment>
<dbReference type="UniPathway" id="UPA00242"/>
<dbReference type="PANTHER" id="PTHR10091:SF49">
    <property type="entry name" value="ALDOSE 1-EPIMERASE"/>
    <property type="match status" value="1"/>
</dbReference>
<comment type="caution">
    <text evidence="12">The sequence shown here is derived from an EMBL/GenBank/DDBJ whole genome shotgun (WGS) entry which is preliminary data.</text>
</comment>
<gene>
    <name evidence="12" type="ORF">DY251_06985</name>
</gene>
<evidence type="ECO:0000256" key="4">
    <source>
        <dbReference type="ARBA" id="ARBA00013185"/>
    </source>
</evidence>
<dbReference type="PIRSF" id="PIRSF005096">
    <property type="entry name" value="GALM"/>
    <property type="match status" value="1"/>
</dbReference>
<evidence type="ECO:0000256" key="7">
    <source>
        <dbReference type="ARBA" id="ARBA00023277"/>
    </source>
</evidence>
<dbReference type="PROSITE" id="PS00545">
    <property type="entry name" value="ALDOSE_1_EPIMERASE"/>
    <property type="match status" value="1"/>
</dbReference>
<evidence type="ECO:0000256" key="2">
    <source>
        <dbReference type="ARBA" id="ARBA00005028"/>
    </source>
</evidence>
<dbReference type="GO" id="GO:0030246">
    <property type="term" value="F:carbohydrate binding"/>
    <property type="evidence" value="ECO:0007669"/>
    <property type="project" value="InterPro"/>
</dbReference>
<dbReference type="InterPro" id="IPR018052">
    <property type="entry name" value="Ald1_epimerase_CS"/>
</dbReference>
<name>A0A371XFM6_9HYPH</name>
<evidence type="ECO:0000256" key="5">
    <source>
        <dbReference type="ARBA" id="ARBA00014165"/>
    </source>
</evidence>
<dbReference type="EC" id="5.1.3.3" evidence="4 8"/>